<dbReference type="InterPro" id="IPR045021">
    <property type="entry name" value="PSI1/2/3"/>
</dbReference>
<reference evidence="2" key="2">
    <citation type="journal article" date="2024" name="Plant">
        <title>Genomic evolution and insights into agronomic trait innovations of Sesamum species.</title>
        <authorList>
            <person name="Miao H."/>
            <person name="Wang L."/>
            <person name="Qu L."/>
            <person name="Liu H."/>
            <person name="Sun Y."/>
            <person name="Le M."/>
            <person name="Wang Q."/>
            <person name="Wei S."/>
            <person name="Zheng Y."/>
            <person name="Lin W."/>
            <person name="Duan Y."/>
            <person name="Cao H."/>
            <person name="Xiong S."/>
            <person name="Wang X."/>
            <person name="Wei L."/>
            <person name="Li C."/>
            <person name="Ma Q."/>
            <person name="Ju M."/>
            <person name="Zhao R."/>
            <person name="Li G."/>
            <person name="Mu C."/>
            <person name="Tian Q."/>
            <person name="Mei H."/>
            <person name="Zhang T."/>
            <person name="Gao T."/>
            <person name="Zhang H."/>
        </authorList>
    </citation>
    <scope>NUCLEOTIDE SEQUENCE</scope>
    <source>
        <strain evidence="2">KEN1</strain>
    </source>
</reference>
<dbReference type="PANTHER" id="PTHR31730:SF2">
    <property type="entry name" value="PROTEIN PSK SIMULATOR 3"/>
    <property type="match status" value="1"/>
</dbReference>
<organism evidence="2">
    <name type="scientific">Sesamum latifolium</name>
    <dbReference type="NCBI Taxonomy" id="2727402"/>
    <lineage>
        <taxon>Eukaryota</taxon>
        <taxon>Viridiplantae</taxon>
        <taxon>Streptophyta</taxon>
        <taxon>Embryophyta</taxon>
        <taxon>Tracheophyta</taxon>
        <taxon>Spermatophyta</taxon>
        <taxon>Magnoliopsida</taxon>
        <taxon>eudicotyledons</taxon>
        <taxon>Gunneridae</taxon>
        <taxon>Pentapetalae</taxon>
        <taxon>asterids</taxon>
        <taxon>lamiids</taxon>
        <taxon>Lamiales</taxon>
        <taxon>Pedaliaceae</taxon>
        <taxon>Sesamum</taxon>
    </lineage>
</organism>
<gene>
    <name evidence="2" type="ORF">Slati_1546200</name>
</gene>
<dbReference type="EMBL" id="JACGWN010000005">
    <property type="protein sequence ID" value="KAL0449898.1"/>
    <property type="molecule type" value="Genomic_DNA"/>
</dbReference>
<feature type="domain" description="DUF668" evidence="1">
    <location>
        <begin position="62"/>
        <end position="88"/>
    </location>
</feature>
<evidence type="ECO:0000313" key="2">
    <source>
        <dbReference type="EMBL" id="KAL0449898.1"/>
    </source>
</evidence>
<dbReference type="AlphaFoldDB" id="A0AAW2X7Q3"/>
<accession>A0AAW2X7Q3</accession>
<dbReference type="PANTHER" id="PTHR31730">
    <property type="entry name" value="OS01G0873900 PROTEIN"/>
    <property type="match status" value="1"/>
</dbReference>
<name>A0AAW2X7Q3_9LAMI</name>
<dbReference type="InterPro" id="IPR007700">
    <property type="entry name" value="DUF668"/>
</dbReference>
<reference evidence="2" key="1">
    <citation type="submission" date="2020-06" db="EMBL/GenBank/DDBJ databases">
        <authorList>
            <person name="Li T."/>
            <person name="Hu X."/>
            <person name="Zhang T."/>
            <person name="Song X."/>
            <person name="Zhang H."/>
            <person name="Dai N."/>
            <person name="Sheng W."/>
            <person name="Hou X."/>
            <person name="Wei L."/>
        </authorList>
    </citation>
    <scope>NUCLEOTIDE SEQUENCE</scope>
    <source>
        <strain evidence="2">KEN1</strain>
        <tissue evidence="2">Leaf</tissue>
    </source>
</reference>
<evidence type="ECO:0000259" key="1">
    <source>
        <dbReference type="Pfam" id="PF05003"/>
    </source>
</evidence>
<dbReference type="GO" id="GO:0045927">
    <property type="term" value="P:positive regulation of growth"/>
    <property type="evidence" value="ECO:0007669"/>
    <property type="project" value="InterPro"/>
</dbReference>
<proteinExistence type="predicted"/>
<protein>
    <submittedName>
        <fullName evidence="2">Protein PSK SIMULATOR 3</fullName>
    </submittedName>
</protein>
<sequence length="172" mass="18823">MLLELPVLDRLNKISSLNILRCLDSMLAKECGNHGNSDRAISLNFASLACEAAYVAIKFHLDLSATEMKDEMEKTLHWLVPVATNTAKVHHGFGWVGEWANTGANECIYTSKESATIFPPSGFHKMHPRITISTPAPMAPYPHGFLSNPTYNAVVKPSAAALLKDGTKFVKV</sequence>
<comment type="caution">
    <text evidence="2">The sequence shown here is derived from an EMBL/GenBank/DDBJ whole genome shotgun (WGS) entry which is preliminary data.</text>
</comment>
<dbReference type="Pfam" id="PF05003">
    <property type="entry name" value="DUF668"/>
    <property type="match status" value="1"/>
</dbReference>